<sequence length="213" mass="24900">MLLEEYISYIRKNFDPEEIDIRVSTLNVHDEQPFLSLNITFDDEDVSPEKILLDLIQFKEIKLQDTVFSDIALLDEHPLLWKYNDFQSSLFFSKATGDQYKLFWELYRAHRGVYEELLPLDTYLNIALLDRSSFLPSFGLFANGPQKLMNIYAECLEGEGVSCSQTNISPPTLWDGSRYTKGFQRPKILFLNKSFIIAEDFILRERIPMDFKG</sequence>
<dbReference type="AlphaFoldDB" id="A0A848GTS2"/>
<organism evidence="1 2">
    <name type="scientific">Chitinophaga fulva</name>
    <dbReference type="NCBI Taxonomy" id="2728842"/>
    <lineage>
        <taxon>Bacteria</taxon>
        <taxon>Pseudomonadati</taxon>
        <taxon>Bacteroidota</taxon>
        <taxon>Chitinophagia</taxon>
        <taxon>Chitinophagales</taxon>
        <taxon>Chitinophagaceae</taxon>
        <taxon>Chitinophaga</taxon>
    </lineage>
</organism>
<accession>A0A848GTS2</accession>
<dbReference type="EMBL" id="JABBGC010000002">
    <property type="protein sequence ID" value="NML40133.1"/>
    <property type="molecule type" value="Genomic_DNA"/>
</dbReference>
<name>A0A848GTS2_9BACT</name>
<dbReference type="Proteomes" id="UP000583266">
    <property type="component" value="Unassembled WGS sequence"/>
</dbReference>
<gene>
    <name evidence="1" type="ORF">HHL17_23240</name>
</gene>
<comment type="caution">
    <text evidence="1">The sequence shown here is derived from an EMBL/GenBank/DDBJ whole genome shotgun (WGS) entry which is preliminary data.</text>
</comment>
<dbReference type="RefSeq" id="WP_169227166.1">
    <property type="nucleotide sequence ID" value="NZ_JABBGC010000002.1"/>
</dbReference>
<reference evidence="1 2" key="1">
    <citation type="submission" date="2020-04" db="EMBL/GenBank/DDBJ databases">
        <title>Chitinophaga sp. G-6-1-13 sp. nov., isolated from soil.</title>
        <authorList>
            <person name="Dahal R.H."/>
            <person name="Chaudhary D.K."/>
        </authorList>
    </citation>
    <scope>NUCLEOTIDE SEQUENCE [LARGE SCALE GENOMIC DNA]</scope>
    <source>
        <strain evidence="1 2">G-6-1-13</strain>
    </source>
</reference>
<protein>
    <submittedName>
        <fullName evidence="1">Uncharacterized protein</fullName>
    </submittedName>
</protein>
<evidence type="ECO:0000313" key="2">
    <source>
        <dbReference type="Proteomes" id="UP000583266"/>
    </source>
</evidence>
<proteinExistence type="predicted"/>
<evidence type="ECO:0000313" key="1">
    <source>
        <dbReference type="EMBL" id="NML40133.1"/>
    </source>
</evidence>
<keyword evidence="2" id="KW-1185">Reference proteome</keyword>